<dbReference type="RefSeq" id="WP_052899566.1">
    <property type="nucleotide sequence ID" value="NZ_JRXE01000015.1"/>
</dbReference>
<proteinExistence type="predicted"/>
<organism evidence="5 6">
    <name type="scientific">Winslowiella iniecta</name>
    <dbReference type="NCBI Taxonomy" id="1560201"/>
    <lineage>
        <taxon>Bacteria</taxon>
        <taxon>Pseudomonadati</taxon>
        <taxon>Pseudomonadota</taxon>
        <taxon>Gammaproteobacteria</taxon>
        <taxon>Enterobacterales</taxon>
        <taxon>Erwiniaceae</taxon>
        <taxon>Winslowiella</taxon>
    </lineage>
</organism>
<comment type="caution">
    <text evidence="5">The sequence shown here is derived from an EMBL/GenBank/DDBJ whole genome shotgun (WGS) entry which is preliminary data.</text>
</comment>
<dbReference type="InterPro" id="IPR019732">
    <property type="entry name" value="SigmaS_Anti-adapt_IraP"/>
</dbReference>
<evidence type="ECO:0000313" key="6">
    <source>
        <dbReference type="Proteomes" id="UP000037088"/>
    </source>
</evidence>
<protein>
    <recommendedName>
        <fullName evidence="7">Anti-adapter protein IraP</fullName>
    </recommendedName>
</protein>
<dbReference type="AlphaFoldDB" id="A0A0L7T2K4"/>
<dbReference type="Pfam" id="PF10796">
    <property type="entry name" value="Anti-adapt_IraP"/>
    <property type="match status" value="1"/>
</dbReference>
<feature type="coiled-coil region" evidence="4">
    <location>
        <begin position="5"/>
        <end position="46"/>
    </location>
</feature>
<evidence type="ECO:0000256" key="3">
    <source>
        <dbReference type="ARBA" id="ARBA00023054"/>
    </source>
</evidence>
<dbReference type="NCBIfam" id="NF007598">
    <property type="entry name" value="PRK10244.1"/>
    <property type="match status" value="1"/>
</dbReference>
<accession>A0A0L7T2K4</accession>
<reference evidence="5 6" key="1">
    <citation type="journal article" date="2015" name="Int. J. Syst. Evol. Microbiol.">
        <title>Erwinia iniecta sp. nov., isolated from Russian wheat aphids (Diuraphis noxia).</title>
        <authorList>
            <person name="Campillo T."/>
            <person name="Luna E."/>
            <person name="Portier P."/>
            <person name="Fischer-Le Saux M."/>
            <person name="Lapitan N."/>
            <person name="Tisserat N.A."/>
            <person name="Leach J.E."/>
        </authorList>
    </citation>
    <scope>NUCLEOTIDE SEQUENCE [LARGE SCALE GENOMIC DNA]</scope>
    <source>
        <strain evidence="5 6">B120</strain>
    </source>
</reference>
<name>A0A0L7T2K4_9GAMM</name>
<gene>
    <name evidence="5" type="ORF">NG42_11805</name>
</gene>
<dbReference type="EMBL" id="JRXE01000015">
    <property type="protein sequence ID" value="KOC89530.1"/>
    <property type="molecule type" value="Genomic_DNA"/>
</dbReference>
<keyword evidence="1" id="KW-0963">Cytoplasm</keyword>
<evidence type="ECO:0000256" key="1">
    <source>
        <dbReference type="ARBA" id="ARBA00022490"/>
    </source>
</evidence>
<keyword evidence="3 4" id="KW-0175">Coiled coil</keyword>
<dbReference type="GO" id="GO:0005737">
    <property type="term" value="C:cytoplasm"/>
    <property type="evidence" value="ECO:0007669"/>
    <property type="project" value="InterPro"/>
</dbReference>
<dbReference type="PATRIC" id="fig|1560201.3.peg.2509"/>
<keyword evidence="2" id="KW-0346">Stress response</keyword>
<sequence>MKNLIAELLIKLAAKEEESKELTAQVEALEIVVTAMLRKMEESQRQELNAGIKVAMHNAAQDAESNPEDAALLEGFIQRLLTHPRY</sequence>
<evidence type="ECO:0000256" key="4">
    <source>
        <dbReference type="SAM" id="Coils"/>
    </source>
</evidence>
<evidence type="ECO:0000313" key="5">
    <source>
        <dbReference type="EMBL" id="KOC89530.1"/>
    </source>
</evidence>
<evidence type="ECO:0008006" key="7">
    <source>
        <dbReference type="Google" id="ProtNLM"/>
    </source>
</evidence>
<keyword evidence="6" id="KW-1185">Reference proteome</keyword>
<dbReference type="Proteomes" id="UP000037088">
    <property type="component" value="Unassembled WGS sequence"/>
</dbReference>
<evidence type="ECO:0000256" key="2">
    <source>
        <dbReference type="ARBA" id="ARBA00023016"/>
    </source>
</evidence>